<keyword evidence="9" id="KW-1185">Reference proteome</keyword>
<dbReference type="Gene3D" id="2.30.30.140">
    <property type="match status" value="1"/>
</dbReference>
<feature type="compositionally biased region" description="Low complexity" evidence="6">
    <location>
        <begin position="164"/>
        <end position="174"/>
    </location>
</feature>
<dbReference type="Pfam" id="PF22732">
    <property type="entry name" value="MSL3_chromo-like"/>
    <property type="match status" value="1"/>
</dbReference>
<evidence type="ECO:0000259" key="7">
    <source>
        <dbReference type="SMART" id="SM00298"/>
    </source>
</evidence>
<dbReference type="GO" id="GO:0006355">
    <property type="term" value="P:regulation of DNA-templated transcription"/>
    <property type="evidence" value="ECO:0007669"/>
    <property type="project" value="InterPro"/>
</dbReference>
<dbReference type="EMBL" id="CAJPIZ010016117">
    <property type="protein sequence ID" value="CAG2115579.1"/>
    <property type="molecule type" value="Genomic_DNA"/>
</dbReference>
<proteinExistence type="predicted"/>
<accession>A0A7R9L584</accession>
<feature type="domain" description="Chromo" evidence="7">
    <location>
        <begin position="43"/>
        <end position="111"/>
    </location>
</feature>
<feature type="region of interest" description="Disordered" evidence="6">
    <location>
        <begin position="137"/>
        <end position="198"/>
    </location>
</feature>
<keyword evidence="2" id="KW-0156">Chromatin regulator</keyword>
<dbReference type="GO" id="GO:0005634">
    <property type="term" value="C:nucleus"/>
    <property type="evidence" value="ECO:0007669"/>
    <property type="project" value="UniProtKB-SubCell"/>
</dbReference>
<reference evidence="8" key="1">
    <citation type="submission" date="2020-11" db="EMBL/GenBank/DDBJ databases">
        <authorList>
            <person name="Tran Van P."/>
        </authorList>
    </citation>
    <scope>NUCLEOTIDE SEQUENCE</scope>
</reference>
<dbReference type="PIRSF" id="PIRSF038133">
    <property type="entry name" value="HAT_Nua4_EAF3/MRG15"/>
    <property type="match status" value="1"/>
</dbReference>
<evidence type="ECO:0000256" key="5">
    <source>
        <dbReference type="ARBA" id="ARBA00023242"/>
    </source>
</evidence>
<gene>
    <name evidence="8" type="ORF">OSB1V03_LOCUS15541</name>
</gene>
<dbReference type="InterPro" id="IPR026541">
    <property type="entry name" value="MRG_dom"/>
</dbReference>
<dbReference type="InterPro" id="IPR038217">
    <property type="entry name" value="MRG_C_sf"/>
</dbReference>
<dbReference type="GO" id="GO:0035267">
    <property type="term" value="C:NuA4 histone acetyltransferase complex"/>
    <property type="evidence" value="ECO:0007669"/>
    <property type="project" value="TreeGrafter"/>
</dbReference>
<dbReference type="Gene3D" id="1.10.274.30">
    <property type="entry name" value="MRG domain"/>
    <property type="match status" value="1"/>
</dbReference>
<keyword evidence="4" id="KW-0804">Transcription</keyword>
<dbReference type="OrthoDB" id="124855at2759"/>
<evidence type="ECO:0000256" key="6">
    <source>
        <dbReference type="SAM" id="MobiDB-lite"/>
    </source>
</evidence>
<dbReference type="InterPro" id="IPR016197">
    <property type="entry name" value="Chromo-like_dom_sf"/>
</dbReference>
<dbReference type="PANTHER" id="PTHR10880">
    <property type="entry name" value="MORTALITY FACTOR 4-LIKE PROTEIN"/>
    <property type="match status" value="1"/>
</dbReference>
<comment type="subcellular location">
    <subcellularLocation>
        <location evidence="1">Nucleus</location>
    </subcellularLocation>
</comment>
<evidence type="ECO:0000256" key="4">
    <source>
        <dbReference type="ARBA" id="ARBA00023163"/>
    </source>
</evidence>
<evidence type="ECO:0000256" key="3">
    <source>
        <dbReference type="ARBA" id="ARBA00023015"/>
    </source>
</evidence>
<evidence type="ECO:0000313" key="9">
    <source>
        <dbReference type="Proteomes" id="UP000759131"/>
    </source>
</evidence>
<evidence type="ECO:0000313" key="8">
    <source>
        <dbReference type="EMBL" id="CAD7635149.1"/>
    </source>
</evidence>
<dbReference type="EMBL" id="OC870692">
    <property type="protein sequence ID" value="CAD7635149.1"/>
    <property type="molecule type" value="Genomic_DNA"/>
</dbReference>
<sequence length="384" mass="42305">MATPSTATTTTSTTTTTTATPSTVATPAVTTSTTSTASDRAFKYAVEERILCFHGPLIYEAKCLKRLAIDTRNRYYVHYNGWNKSWDEWVDETMIMAINEDNLRRQQELKSSVAAASQASKKRKAEASAAAAAAAAAGAGAQPVGKDTAQPSGNESSAARRAAKGAAKNGTKTGDSCLTNDNDSNGSADKKKKKRKAMDRFHTIDDSFTAKLEIRIKMPDQLKPCLVDDWDLITRQKMLFDLPAKVSVDKILDDYSQQRVATNGSADEPVVRELIAGIKNLFNAMIGSHLLYKFERIQYQELLVHHKDTDSGVQMSAIYGSIHLLRLFTRSNNFLAYISVIGEPSVNSMSKNIHDLLQYLSLNTRLFTSDDYSVASPEYCRKCL</sequence>
<feature type="region of interest" description="Disordered" evidence="6">
    <location>
        <begin position="1"/>
        <end position="32"/>
    </location>
</feature>
<protein>
    <recommendedName>
        <fullName evidence="7">Chromo domain-containing protein</fullName>
    </recommendedName>
</protein>
<dbReference type="PANTHER" id="PTHR10880:SF48">
    <property type="entry name" value="MORTALITY FACTOR 4 LIKE 2"/>
    <property type="match status" value="1"/>
</dbReference>
<dbReference type="InterPro" id="IPR053820">
    <property type="entry name" value="MSL3_chromo-like"/>
</dbReference>
<dbReference type="Proteomes" id="UP000759131">
    <property type="component" value="Unassembled WGS sequence"/>
</dbReference>
<dbReference type="InterPro" id="IPR000953">
    <property type="entry name" value="Chromo/chromo_shadow_dom"/>
</dbReference>
<dbReference type="PROSITE" id="PS51640">
    <property type="entry name" value="MRG"/>
    <property type="match status" value="1"/>
</dbReference>
<evidence type="ECO:0000256" key="2">
    <source>
        <dbReference type="ARBA" id="ARBA00022853"/>
    </source>
</evidence>
<dbReference type="Pfam" id="PF05712">
    <property type="entry name" value="MRG"/>
    <property type="match status" value="1"/>
</dbReference>
<dbReference type="InterPro" id="IPR008676">
    <property type="entry name" value="MRG"/>
</dbReference>
<dbReference type="SUPFAM" id="SSF54160">
    <property type="entry name" value="Chromo domain-like"/>
    <property type="match status" value="1"/>
</dbReference>
<dbReference type="SMART" id="SM00298">
    <property type="entry name" value="CHROMO"/>
    <property type="match status" value="1"/>
</dbReference>
<feature type="compositionally biased region" description="Polar residues" evidence="6">
    <location>
        <begin position="176"/>
        <end position="187"/>
    </location>
</feature>
<dbReference type="AlphaFoldDB" id="A0A7R9L584"/>
<keyword evidence="5" id="KW-0539">Nucleus</keyword>
<organism evidence="8">
    <name type="scientific">Medioppia subpectinata</name>
    <dbReference type="NCBI Taxonomy" id="1979941"/>
    <lineage>
        <taxon>Eukaryota</taxon>
        <taxon>Metazoa</taxon>
        <taxon>Ecdysozoa</taxon>
        <taxon>Arthropoda</taxon>
        <taxon>Chelicerata</taxon>
        <taxon>Arachnida</taxon>
        <taxon>Acari</taxon>
        <taxon>Acariformes</taxon>
        <taxon>Sarcoptiformes</taxon>
        <taxon>Oribatida</taxon>
        <taxon>Brachypylina</taxon>
        <taxon>Oppioidea</taxon>
        <taxon>Oppiidae</taxon>
        <taxon>Medioppia</taxon>
    </lineage>
</organism>
<keyword evidence="3" id="KW-0805">Transcription regulation</keyword>
<name>A0A7R9L584_9ACAR</name>
<dbReference type="GO" id="GO:0006325">
    <property type="term" value="P:chromatin organization"/>
    <property type="evidence" value="ECO:0007669"/>
    <property type="project" value="UniProtKB-KW"/>
</dbReference>
<evidence type="ECO:0000256" key="1">
    <source>
        <dbReference type="ARBA" id="ARBA00004123"/>
    </source>
</evidence>